<proteinExistence type="predicted"/>
<dbReference type="CDD" id="cd06529">
    <property type="entry name" value="S24_LexA-like"/>
    <property type="match status" value="1"/>
</dbReference>
<sequence length="241" mass="27997">MEASIGQRLRTLIEEKGYTPYFVSQKTGISESTLSRILNNASKKPNIKNSEVLAQFFNVSLEWLLNGTGDVNSFESSAAPFANHRVTVRQVTFDNYMEVKYLPVIAQAGYLNGYYDIKEHIDELDTMLVPKEFEKGNYLVVEIAGDSMNDGTTRAICDGDRLLIKELDKTFWKDKLHFRQNLFVIMSNEGIVCKQIIEHNTETHEIRCHSWNENYPDYTINLNDVYKLFYVKKIVERRIRF</sequence>
<dbReference type="Gene3D" id="1.10.260.40">
    <property type="entry name" value="lambda repressor-like DNA-binding domains"/>
    <property type="match status" value="1"/>
</dbReference>
<gene>
    <name evidence="5" type="ORF">QM480_06690</name>
</gene>
<reference evidence="5 6" key="1">
    <citation type="submission" date="2023-05" db="EMBL/GenBank/DDBJ databases">
        <title>Novel species of genus Flectobacillus isolated from stream in China.</title>
        <authorList>
            <person name="Lu H."/>
        </authorList>
    </citation>
    <scope>NUCLEOTIDE SEQUENCE [LARGE SCALE GENOMIC DNA]</scope>
    <source>
        <strain evidence="5 6">DC10W</strain>
    </source>
</reference>
<name>A0ABT6YK95_9BACT</name>
<protein>
    <submittedName>
        <fullName evidence="5">LexA family transcriptional regulator</fullName>
    </submittedName>
</protein>
<dbReference type="InterPro" id="IPR036286">
    <property type="entry name" value="LexA/Signal_pep-like_sf"/>
</dbReference>
<keyword evidence="1" id="KW-0805">Transcription regulation</keyword>
<dbReference type="EMBL" id="JASHID010000003">
    <property type="protein sequence ID" value="MDI9864003.1"/>
    <property type="molecule type" value="Genomic_DNA"/>
</dbReference>
<keyword evidence="3" id="KW-0804">Transcription</keyword>
<evidence type="ECO:0000313" key="5">
    <source>
        <dbReference type="EMBL" id="MDI9864003.1"/>
    </source>
</evidence>
<dbReference type="RefSeq" id="WP_283369237.1">
    <property type="nucleotide sequence ID" value="NZ_JASHID010000003.1"/>
</dbReference>
<dbReference type="PANTHER" id="PTHR40661">
    <property type="match status" value="1"/>
</dbReference>
<evidence type="ECO:0000256" key="2">
    <source>
        <dbReference type="ARBA" id="ARBA00023125"/>
    </source>
</evidence>
<dbReference type="PROSITE" id="PS50943">
    <property type="entry name" value="HTH_CROC1"/>
    <property type="match status" value="1"/>
</dbReference>
<dbReference type="CDD" id="cd00093">
    <property type="entry name" value="HTH_XRE"/>
    <property type="match status" value="1"/>
</dbReference>
<feature type="domain" description="HTH cro/C1-type" evidence="4">
    <location>
        <begin position="9"/>
        <end position="64"/>
    </location>
</feature>
<evidence type="ECO:0000259" key="4">
    <source>
        <dbReference type="PROSITE" id="PS50943"/>
    </source>
</evidence>
<organism evidence="5 6">
    <name type="scientific">Flectobacillus longus</name>
    <dbReference type="NCBI Taxonomy" id="2984207"/>
    <lineage>
        <taxon>Bacteria</taxon>
        <taxon>Pseudomonadati</taxon>
        <taxon>Bacteroidota</taxon>
        <taxon>Cytophagia</taxon>
        <taxon>Cytophagales</taxon>
        <taxon>Flectobacillaceae</taxon>
        <taxon>Flectobacillus</taxon>
    </lineage>
</organism>
<dbReference type="Pfam" id="PF00717">
    <property type="entry name" value="Peptidase_S24"/>
    <property type="match status" value="1"/>
</dbReference>
<evidence type="ECO:0000256" key="1">
    <source>
        <dbReference type="ARBA" id="ARBA00023015"/>
    </source>
</evidence>
<dbReference type="InterPro" id="IPR015927">
    <property type="entry name" value="Peptidase_S24_S26A/B/C"/>
</dbReference>
<dbReference type="PANTHER" id="PTHR40661:SF3">
    <property type="entry name" value="FELS-1 PROPHAGE TRANSCRIPTIONAL REGULATOR"/>
    <property type="match status" value="1"/>
</dbReference>
<dbReference type="Pfam" id="PF01381">
    <property type="entry name" value="HTH_3"/>
    <property type="match status" value="1"/>
</dbReference>
<dbReference type="InterPro" id="IPR039418">
    <property type="entry name" value="LexA-like"/>
</dbReference>
<dbReference type="SUPFAM" id="SSF51306">
    <property type="entry name" value="LexA/Signal peptidase"/>
    <property type="match status" value="1"/>
</dbReference>
<comment type="caution">
    <text evidence="5">The sequence shown here is derived from an EMBL/GenBank/DDBJ whole genome shotgun (WGS) entry which is preliminary data.</text>
</comment>
<keyword evidence="2" id="KW-0238">DNA-binding</keyword>
<accession>A0ABT6YK95</accession>
<dbReference type="SMART" id="SM00530">
    <property type="entry name" value="HTH_XRE"/>
    <property type="match status" value="1"/>
</dbReference>
<evidence type="ECO:0000256" key="3">
    <source>
        <dbReference type="ARBA" id="ARBA00023163"/>
    </source>
</evidence>
<dbReference type="Proteomes" id="UP001236569">
    <property type="component" value="Unassembled WGS sequence"/>
</dbReference>
<dbReference type="InterPro" id="IPR001387">
    <property type="entry name" value="Cro/C1-type_HTH"/>
</dbReference>
<keyword evidence="6" id="KW-1185">Reference proteome</keyword>
<evidence type="ECO:0000313" key="6">
    <source>
        <dbReference type="Proteomes" id="UP001236569"/>
    </source>
</evidence>
<dbReference type="SUPFAM" id="SSF47413">
    <property type="entry name" value="lambda repressor-like DNA-binding domains"/>
    <property type="match status" value="1"/>
</dbReference>
<dbReference type="Gene3D" id="2.10.109.10">
    <property type="entry name" value="Umud Fragment, subunit A"/>
    <property type="match status" value="1"/>
</dbReference>
<dbReference type="InterPro" id="IPR010982">
    <property type="entry name" value="Lambda_DNA-bd_dom_sf"/>
</dbReference>